<evidence type="ECO:0000256" key="1">
    <source>
        <dbReference type="SAM" id="Phobius"/>
    </source>
</evidence>
<feature type="transmembrane region" description="Helical" evidence="1">
    <location>
        <begin position="42"/>
        <end position="64"/>
    </location>
</feature>
<protein>
    <submittedName>
        <fullName evidence="2">Uncharacterized protein</fullName>
    </submittedName>
</protein>
<dbReference type="RefSeq" id="WP_170883367.1">
    <property type="nucleotide sequence ID" value="NZ_JABEYA020000017.1"/>
</dbReference>
<feature type="transmembrane region" description="Helical" evidence="1">
    <location>
        <begin position="102"/>
        <end position="123"/>
    </location>
</feature>
<dbReference type="EMBL" id="JAUFQC010000001">
    <property type="protein sequence ID" value="MDN3609978.1"/>
    <property type="molecule type" value="Genomic_DNA"/>
</dbReference>
<feature type="transmembrane region" description="Helical" evidence="1">
    <location>
        <begin position="197"/>
        <end position="230"/>
    </location>
</feature>
<keyword evidence="1" id="KW-1133">Transmembrane helix</keyword>
<evidence type="ECO:0000313" key="2">
    <source>
        <dbReference type="EMBL" id="MDN3609978.1"/>
    </source>
</evidence>
<keyword evidence="1" id="KW-0812">Transmembrane</keyword>
<keyword evidence="3" id="KW-1185">Reference proteome</keyword>
<reference evidence="3" key="1">
    <citation type="journal article" date="2019" name="Int. J. Syst. Evol. Microbiol.">
        <title>The Global Catalogue of Microorganisms (GCM) 10K type strain sequencing project: providing services to taxonomists for standard genome sequencing and annotation.</title>
        <authorList>
            <consortium name="The Broad Institute Genomics Platform"/>
            <consortium name="The Broad Institute Genome Sequencing Center for Infectious Disease"/>
            <person name="Wu L."/>
            <person name="Ma J."/>
        </authorList>
    </citation>
    <scope>NUCLEOTIDE SEQUENCE [LARGE SCALE GENOMIC DNA]</scope>
    <source>
        <strain evidence="3">CECT 7398</strain>
    </source>
</reference>
<accession>A0ABT8BSQ2</accession>
<proteinExistence type="predicted"/>
<name>A0ABT8BSQ2_9VIBR</name>
<evidence type="ECO:0000313" key="3">
    <source>
        <dbReference type="Proteomes" id="UP001238540"/>
    </source>
</evidence>
<keyword evidence="1" id="KW-0472">Membrane</keyword>
<organism evidence="2 3">
    <name type="scientific">Vibrio ostreicida</name>
    <dbReference type="NCBI Taxonomy" id="526588"/>
    <lineage>
        <taxon>Bacteria</taxon>
        <taxon>Pseudomonadati</taxon>
        <taxon>Pseudomonadota</taxon>
        <taxon>Gammaproteobacteria</taxon>
        <taxon>Vibrionales</taxon>
        <taxon>Vibrionaceae</taxon>
        <taxon>Vibrio</taxon>
    </lineage>
</organism>
<sequence length="269" mass="29397">MSNETEKDFNLGGSIERALSGDYELKAVDVLKEAWELTTKNFFSFLPATILLLAVQLLIVYVALTLQLDDLNQLVTLVDNPDEAKLQQFMQIVLVASSSYKIISAPIFAGVMLMALSHTVGLPTKLQDMTKGLQYTIPIIVATSLSLSVQWVLGALIPFITLYLSLAFSNALLLICDKQVSPAQSLLLSLRAANKKIISLAGIYLAITLMFVVGALPYGLGLVFVIPFYFHAKGIIYREMFGTKLTAAVIGKPKGKDDDNDDNSQLFNA</sequence>
<gene>
    <name evidence="2" type="ORF">QWZ16_09735</name>
</gene>
<comment type="caution">
    <text evidence="2">The sequence shown here is derived from an EMBL/GenBank/DDBJ whole genome shotgun (WGS) entry which is preliminary data.</text>
</comment>
<dbReference type="Proteomes" id="UP001238540">
    <property type="component" value="Unassembled WGS sequence"/>
</dbReference>